<feature type="transmembrane region" description="Helical" evidence="1">
    <location>
        <begin position="274"/>
        <end position="296"/>
    </location>
</feature>
<keyword evidence="1" id="KW-0812">Transmembrane</keyword>
<evidence type="ECO:0000313" key="3">
    <source>
        <dbReference type="Proteomes" id="UP000029990"/>
    </source>
</evidence>
<proteinExistence type="predicted"/>
<feature type="transmembrane region" description="Helical" evidence="1">
    <location>
        <begin position="345"/>
        <end position="363"/>
    </location>
</feature>
<feature type="transmembrane region" description="Helical" evidence="1">
    <location>
        <begin position="370"/>
        <end position="390"/>
    </location>
</feature>
<reference evidence="2 3" key="1">
    <citation type="submission" date="2013-08" db="EMBL/GenBank/DDBJ databases">
        <title>The genome sequence of Knoellia flava.</title>
        <authorList>
            <person name="Zhu W."/>
            <person name="Wang G."/>
        </authorList>
    </citation>
    <scope>NUCLEOTIDE SEQUENCE [LARGE SCALE GENOMIC DNA]</scope>
    <source>
        <strain evidence="2 3">TL1</strain>
    </source>
</reference>
<feature type="transmembrane region" description="Helical" evidence="1">
    <location>
        <begin position="134"/>
        <end position="154"/>
    </location>
</feature>
<keyword evidence="1" id="KW-0472">Membrane</keyword>
<organism evidence="2 3">
    <name type="scientific">Knoellia flava TL1</name>
    <dbReference type="NCBI Taxonomy" id="1385518"/>
    <lineage>
        <taxon>Bacteria</taxon>
        <taxon>Bacillati</taxon>
        <taxon>Actinomycetota</taxon>
        <taxon>Actinomycetes</taxon>
        <taxon>Micrococcales</taxon>
        <taxon>Intrasporangiaceae</taxon>
        <taxon>Knoellia</taxon>
    </lineage>
</organism>
<sequence>MTSRRWDVPSPRVVVPVVVAVVQALLVLGPALGGGVAVTHDMAWSPDPRWTPFVLGLDTPAPRAVPSDAVVVLLGKVVGASLAQHLVLLTILVGLALGTCALLDELLPRVGVAGLVAAAVAAVWNPFVSERLAVGQWAVVLGLAALPWGMRAALRVVRHGTSPYAVAPALVCAAVGGGNSLLLVGGTVLAVLVSGAVVVRSRRVLAAAGAAVVMCLGLAAAWALPALTASPVADTAGVRAFAPVADGPLGVVVSLLGGGGFWNTGAHPEPRAQVLIALTSALLATAGVAAAVVVGWRGRGRPGVLLAVPVVVCWALLLLSLGGPAEGVWEAVVTRLPGGGLLRDSQKLLAVWVVLAATGLGVLTDRAVRLVPAGLVGPVLGLLVGLPLVLSPQLVWGIGGRLDAVTVPDDYRAGLSEVSTLPPGDVGLLPWSQYRRYAWNDSRVSLTLAPRMVDRVVLFDDSLPLRSGTVAGESPRAAAVSERIRDGVAPVQALAVEGVRYVAAELGGAQDVDTQALRASGRVVVDRPSLLVVDTGSTTGPGVPEATEPSGAVLVGWGVTLLTALLLVARRAAPEIARKLPTGLLRSRP</sequence>
<name>A0ABR4XAL6_9MICO</name>
<keyword evidence="1" id="KW-1133">Transmembrane helix</keyword>
<gene>
    <name evidence="2" type="ORF">N798_14530</name>
</gene>
<protein>
    <submittedName>
        <fullName evidence="2">Uncharacterized protein</fullName>
    </submittedName>
</protein>
<evidence type="ECO:0000256" key="1">
    <source>
        <dbReference type="SAM" id="Phobius"/>
    </source>
</evidence>
<dbReference type="RefSeq" id="WP_035949596.1">
    <property type="nucleotide sequence ID" value="NZ_AVPI01000056.1"/>
</dbReference>
<keyword evidence="3" id="KW-1185">Reference proteome</keyword>
<dbReference type="EMBL" id="AVPI01000056">
    <property type="protein sequence ID" value="KGN29320.1"/>
    <property type="molecule type" value="Genomic_DNA"/>
</dbReference>
<accession>A0ABR4XAL6</accession>
<dbReference type="Proteomes" id="UP000029990">
    <property type="component" value="Unassembled WGS sequence"/>
</dbReference>
<comment type="caution">
    <text evidence="2">The sequence shown here is derived from an EMBL/GenBank/DDBJ whole genome shotgun (WGS) entry which is preliminary data.</text>
</comment>
<feature type="transmembrane region" description="Helical" evidence="1">
    <location>
        <begin position="82"/>
        <end position="103"/>
    </location>
</feature>
<evidence type="ECO:0000313" key="2">
    <source>
        <dbReference type="EMBL" id="KGN29320.1"/>
    </source>
</evidence>
<feature type="transmembrane region" description="Helical" evidence="1">
    <location>
        <begin position="166"/>
        <end position="199"/>
    </location>
</feature>
<feature type="transmembrane region" description="Helical" evidence="1">
    <location>
        <begin position="303"/>
        <end position="325"/>
    </location>
</feature>
<feature type="transmembrane region" description="Helical" evidence="1">
    <location>
        <begin position="110"/>
        <end position="128"/>
    </location>
</feature>
<feature type="transmembrane region" description="Helical" evidence="1">
    <location>
        <begin position="205"/>
        <end position="228"/>
    </location>
</feature>